<evidence type="ECO:0008006" key="9">
    <source>
        <dbReference type="Google" id="ProtNLM"/>
    </source>
</evidence>
<dbReference type="Proteomes" id="UP000050795">
    <property type="component" value="Unassembled WGS sequence"/>
</dbReference>
<dbReference type="InterPro" id="IPR057860">
    <property type="entry name" value="HEAT_RRP12_N"/>
</dbReference>
<dbReference type="InterPro" id="IPR016024">
    <property type="entry name" value="ARM-type_fold"/>
</dbReference>
<dbReference type="GO" id="GO:0005634">
    <property type="term" value="C:nucleus"/>
    <property type="evidence" value="ECO:0007669"/>
    <property type="project" value="UniProtKB-SubCell"/>
</dbReference>
<dbReference type="WBParaSite" id="TREG1_82450.1">
    <property type="protein sequence ID" value="TREG1_82450.1"/>
    <property type="gene ID" value="TREG1_82450"/>
</dbReference>
<dbReference type="InterPro" id="IPR052087">
    <property type="entry name" value="RRP12"/>
</dbReference>
<dbReference type="Gene3D" id="1.25.10.10">
    <property type="entry name" value="Leucine-rich Repeat Variant"/>
    <property type="match status" value="1"/>
</dbReference>
<evidence type="ECO:0000256" key="1">
    <source>
        <dbReference type="ARBA" id="ARBA00004123"/>
    </source>
</evidence>
<accession>A0AA85KE59</accession>
<comment type="similarity">
    <text evidence="2">Belongs to the RRP12 family.</text>
</comment>
<feature type="region of interest" description="Disordered" evidence="4">
    <location>
        <begin position="1335"/>
        <end position="1386"/>
    </location>
</feature>
<keyword evidence="7" id="KW-1185">Reference proteome</keyword>
<proteinExistence type="inferred from homology"/>
<evidence type="ECO:0000256" key="3">
    <source>
        <dbReference type="ARBA" id="ARBA00023242"/>
    </source>
</evidence>
<dbReference type="InterPro" id="IPR011989">
    <property type="entry name" value="ARM-like"/>
</dbReference>
<evidence type="ECO:0000259" key="6">
    <source>
        <dbReference type="Pfam" id="PF25772"/>
    </source>
</evidence>
<comment type="subcellular location">
    <subcellularLocation>
        <location evidence="1">Nucleus</location>
    </subcellularLocation>
</comment>
<evidence type="ECO:0000259" key="5">
    <source>
        <dbReference type="Pfam" id="PF08161"/>
    </source>
</evidence>
<protein>
    <recommendedName>
        <fullName evidence="9">Ribosomal RNA-processing protein 12-like conserved domain-containing protein</fullName>
    </recommendedName>
</protein>
<reference evidence="8" key="2">
    <citation type="submission" date="2023-11" db="UniProtKB">
        <authorList>
            <consortium name="WormBaseParasite"/>
        </authorList>
    </citation>
    <scope>IDENTIFICATION</scope>
</reference>
<evidence type="ECO:0000313" key="8">
    <source>
        <dbReference type="WBParaSite" id="TREG1_82450.1"/>
    </source>
</evidence>
<sequence length="1682" mass="186462">MPSTVSVTSFSSWASNATKCTNPAFRNALNRAWSNVSMQKDVLSVLAAVTKTIKDNGGKESPAEYYAVLLTLISESPEKVAPAYLLKLLMCKAVQDSLLRKTCGEAAKTLMSLLNPRSESSNPTLIKSVLTCLGRLLRAQSYDSWSADSVRHIYRHVLRFVDNEKPSIRKASHLAIVDILSSFNVVSLTEEVNFHPACHQTQEHLSAVIREETRQLITSLHTKDVQCTRLLHCLDLLTSVIPLLPSKDVKLACECILELSNFPNPLVVTKMFHSFKTMFDSKPSLKTLPIDIAARLITALYSCRPNDPNVFTLSDTNNNTSCTGVDAIISWIQALISGCTYLSGLSIMATESDDAELKQKIGNIGRFTIQQLASEHLDRLIKTLMSLLTSTPIPQLREATTQKLNQLFMDVADPQITSCQLTEILPGFISHVLSGFINSLQYTHYEIWHHLLSLIERFIMIFSKVYVSASMTDSTALMELLKVILHLRDCLADGPKGLISLIHVDPSSFSLMGLDDLGEKIIDGLDSVCLITIEYLGPELLSSESVFSLETLVKELEAGSIDLRRSWFLPLLSRAVPQKPCALSIFSKQILPLADRGLSVASSTAAMSDKTKPANNALITLGIKVACQLWSALNMFVHRSPTDWSELSTGGLGSRLVKEFNSAPALRPIILHAFRRLAKLAAGDDSATTIMRGGAKMALPAMLSLYETLDTTTQYSMKQKIQATLSYYLPIMSSKIICSVTKTAMNKFDNTNQPIYLEIFHIIAPYNSVSDLEVIVARINDYLTAGFIFFYHRITQQCLLLEQLSKPLKKRACRVLESICSGVTSQTDEFLTSNLDNIILLVCGLTKRLVNKSSEKSTATVTTTAPTSVAETLTTTINNDDNTESIEKKMTKLSVCGIKLDQSSNKTAKYFIPWKPLLQCIHHLFKRLVTCELNTANRMNSDETMDKGDLMENERLKKFANMFFPEILTCMLDLNRTIRDLAGRLLIGLVNAFAGQQPFDKNINSLSLLYGSRNNLNFDANSSRPPTIMKGIMKDSDSEDDDNDNGNESGRQDGKSAMSLGGLTCSDDDDDDDIVSTKSMQRGSVISERICRALNLVLSRLWPCLPPHNRSAENSIDLALQQSSARAICLLMKHTRFRQALVLNIDSESEEICQLVSIILSEMNLISQNLVKSPQRVLIRLGLQLSRSLIAFIQEGCISLASVLETLQSIHPTCKRPLRFVVKSILEKMIKKFGRQAIQGLLNSEHQKIVRNSAKLIARRERKSKALEKSTSKSTALSSVSSSIIGSVHQQLSDSDSDHNSRKSLINDTKSIVSSIRSKSSRLPKRVHITRMDELLASSSDDDDNEKNNFPGNKSQSDRSSLHSQAKSIRSKTKSHDGLSSSKNHPMSLVEELENVKQTAGLCRRSRKNIIQSGSLEDFDMDIDIDSSEDDEAIDKALCKHPLRAKHQVRFADTISRASTTRSHLSRRSQKAQQLASSTLHHQAVTDSDLWLVENPNDSEILDLSDPKSLARHTAFAPDDITAKAMVNAFRNSLVQQSSSEVVGRAQPFPIVNGKIVIGNPVDENQLVNKKDNSEWALSDDDNNDDSSLPATSHYQQGKLMKNKKQKTLQIPGRVYASTKAKGDMKRRGMPEPYAFVPLGAGIGKSADTLSQKITPLERRRLLREVGLGRQKRKRIQGAVKA</sequence>
<dbReference type="InterPro" id="IPR012978">
    <property type="entry name" value="HEAT_RRP12"/>
</dbReference>
<evidence type="ECO:0000313" key="7">
    <source>
        <dbReference type="Proteomes" id="UP000050795"/>
    </source>
</evidence>
<keyword evidence="3" id="KW-0539">Nucleus</keyword>
<evidence type="ECO:0000256" key="4">
    <source>
        <dbReference type="SAM" id="MobiDB-lite"/>
    </source>
</evidence>
<feature type="domain" description="RRP12 N-terminal HEAT" evidence="6">
    <location>
        <begin position="39"/>
        <end position="281"/>
    </location>
</feature>
<reference evidence="7" key="1">
    <citation type="submission" date="2022-06" db="EMBL/GenBank/DDBJ databases">
        <authorList>
            <person name="Berger JAMES D."/>
            <person name="Berger JAMES D."/>
        </authorList>
    </citation>
    <scope>NUCLEOTIDE SEQUENCE [LARGE SCALE GENOMIC DNA]</scope>
</reference>
<dbReference type="PANTHER" id="PTHR48287:SF1">
    <property type="entry name" value="ARM REPEAT SUPERFAMILY PROTEIN"/>
    <property type="match status" value="1"/>
</dbReference>
<feature type="region of interest" description="Disordered" evidence="4">
    <location>
        <begin position="1454"/>
        <end position="1479"/>
    </location>
</feature>
<dbReference type="Pfam" id="PF25772">
    <property type="entry name" value="HEAT_RRP12_N"/>
    <property type="match status" value="1"/>
</dbReference>
<organism evidence="7 8">
    <name type="scientific">Trichobilharzia regenti</name>
    <name type="common">Nasal bird schistosome</name>
    <dbReference type="NCBI Taxonomy" id="157069"/>
    <lineage>
        <taxon>Eukaryota</taxon>
        <taxon>Metazoa</taxon>
        <taxon>Spiralia</taxon>
        <taxon>Lophotrochozoa</taxon>
        <taxon>Platyhelminthes</taxon>
        <taxon>Trematoda</taxon>
        <taxon>Digenea</taxon>
        <taxon>Strigeidida</taxon>
        <taxon>Schistosomatoidea</taxon>
        <taxon>Schistosomatidae</taxon>
        <taxon>Trichobilharzia</taxon>
    </lineage>
</organism>
<dbReference type="Pfam" id="PF08161">
    <property type="entry name" value="RRP12_HEAT"/>
    <property type="match status" value="1"/>
</dbReference>
<feature type="region of interest" description="Disordered" evidence="4">
    <location>
        <begin position="1020"/>
        <end position="1074"/>
    </location>
</feature>
<feature type="domain" description="RRP12 HEAT" evidence="5">
    <location>
        <begin position="526"/>
        <end position="680"/>
    </location>
</feature>
<dbReference type="PANTHER" id="PTHR48287">
    <property type="entry name" value="ARM REPEAT SUPERFAMILY PROTEIN"/>
    <property type="match status" value="1"/>
</dbReference>
<evidence type="ECO:0000256" key="2">
    <source>
        <dbReference type="ARBA" id="ARBA00007690"/>
    </source>
</evidence>
<name>A0AA85KE59_TRIRE</name>
<dbReference type="SUPFAM" id="SSF48371">
    <property type="entry name" value="ARM repeat"/>
    <property type="match status" value="1"/>
</dbReference>